<dbReference type="RefSeq" id="WP_264713261.1">
    <property type="nucleotide sequence ID" value="NZ_JAPDNT010000004.1"/>
</dbReference>
<feature type="transmembrane region" description="Helical" evidence="1">
    <location>
        <begin position="21"/>
        <end position="40"/>
    </location>
</feature>
<evidence type="ECO:0000313" key="3">
    <source>
        <dbReference type="Proteomes" id="UP001165679"/>
    </source>
</evidence>
<dbReference type="AlphaFoldDB" id="A0AA42CH98"/>
<dbReference type="InterPro" id="IPR024399">
    <property type="entry name" value="DUF2628"/>
</dbReference>
<gene>
    <name evidence="2" type="ORF">OL599_08475</name>
</gene>
<proteinExistence type="predicted"/>
<keyword evidence="1" id="KW-0472">Membrane</keyword>
<reference evidence="2" key="2">
    <citation type="submission" date="2022-10" db="EMBL/GenBank/DDBJ databases">
        <authorList>
            <person name="Trinh H.N."/>
        </authorList>
    </citation>
    <scope>NUCLEOTIDE SEQUENCE</scope>
    <source>
        <strain evidence="2">RN2-1</strain>
    </source>
</reference>
<protein>
    <submittedName>
        <fullName evidence="2">DUF2628 domain-containing protein</fullName>
    </submittedName>
</protein>
<keyword evidence="1" id="KW-0812">Transmembrane</keyword>
<evidence type="ECO:0000256" key="1">
    <source>
        <dbReference type="SAM" id="Phobius"/>
    </source>
</evidence>
<accession>A0AA42CH98</accession>
<dbReference type="Pfam" id="PF10947">
    <property type="entry name" value="DUF2628"/>
    <property type="match status" value="1"/>
</dbReference>
<evidence type="ECO:0000313" key="2">
    <source>
        <dbReference type="EMBL" id="MCW3474620.1"/>
    </source>
</evidence>
<sequence>MRIWTAYTRARSAPVLVREGFSWGALVFGPFWLLAHRAWIPGVLVLCAEIALAFTPGPSRLVLSLALAWLLGLCGRDLVRWSLERRGFLLAHVVAARDEDTALARLLARRPDLTASLVPAGLPGGRP</sequence>
<dbReference type="Proteomes" id="UP001165679">
    <property type="component" value="Unassembled WGS sequence"/>
</dbReference>
<keyword evidence="3" id="KW-1185">Reference proteome</keyword>
<dbReference type="EMBL" id="JAPDNT010000004">
    <property type="protein sequence ID" value="MCW3474620.1"/>
    <property type="molecule type" value="Genomic_DNA"/>
</dbReference>
<name>A0AA42CH98_9PROT</name>
<feature type="transmembrane region" description="Helical" evidence="1">
    <location>
        <begin position="60"/>
        <end position="79"/>
    </location>
</feature>
<comment type="caution">
    <text evidence="2">The sequence shown here is derived from an EMBL/GenBank/DDBJ whole genome shotgun (WGS) entry which is preliminary data.</text>
</comment>
<reference evidence="2" key="1">
    <citation type="submission" date="2022-09" db="EMBL/GenBank/DDBJ databases">
        <title>Rhodovastum sp. nov. RN2-1 isolated from soil in Seongnam, South Korea.</title>
        <authorList>
            <person name="Le N.T."/>
        </authorList>
    </citation>
    <scope>NUCLEOTIDE SEQUENCE</scope>
    <source>
        <strain evidence="2">RN2-1</strain>
    </source>
</reference>
<keyword evidence="1" id="KW-1133">Transmembrane helix</keyword>
<organism evidence="2 3">
    <name type="scientific">Limobrevibacterium gyesilva</name>
    <dbReference type="NCBI Taxonomy" id="2991712"/>
    <lineage>
        <taxon>Bacteria</taxon>
        <taxon>Pseudomonadati</taxon>
        <taxon>Pseudomonadota</taxon>
        <taxon>Alphaproteobacteria</taxon>
        <taxon>Acetobacterales</taxon>
        <taxon>Acetobacteraceae</taxon>
        <taxon>Limobrevibacterium</taxon>
    </lineage>
</organism>